<comment type="subcellular location">
    <subcellularLocation>
        <location evidence="1">Nucleus</location>
    </subcellularLocation>
</comment>
<dbReference type="Proteomes" id="UP000007978">
    <property type="component" value="Chromosome 1"/>
</dbReference>
<dbReference type="Pfam" id="PF04082">
    <property type="entry name" value="Fungal_trans"/>
    <property type="match status" value="1"/>
</dbReference>
<name>K3VTC3_FUSPC</name>
<proteinExistence type="predicted"/>
<dbReference type="CDD" id="cd12148">
    <property type="entry name" value="fungal_TF_MHR"/>
    <property type="match status" value="1"/>
</dbReference>
<dbReference type="eggNOG" id="ENOG502SJ81">
    <property type="taxonomic scope" value="Eukaryota"/>
</dbReference>
<keyword evidence="5" id="KW-0862">Zinc</keyword>
<evidence type="ECO:0000313" key="8">
    <source>
        <dbReference type="EMBL" id="EKJ79067.1"/>
    </source>
</evidence>
<keyword evidence="3" id="KW-0677">Repeat</keyword>
<organism evidence="8 9">
    <name type="scientific">Fusarium pseudograminearum (strain CS3096)</name>
    <name type="common">Wheat and barley crown-rot fungus</name>
    <dbReference type="NCBI Taxonomy" id="1028729"/>
    <lineage>
        <taxon>Eukaryota</taxon>
        <taxon>Fungi</taxon>
        <taxon>Dikarya</taxon>
        <taxon>Ascomycota</taxon>
        <taxon>Pezizomycotina</taxon>
        <taxon>Sordariomycetes</taxon>
        <taxon>Hypocreomycetidae</taxon>
        <taxon>Hypocreales</taxon>
        <taxon>Nectriaceae</taxon>
        <taxon>Fusarium</taxon>
    </lineage>
</organism>
<keyword evidence="2" id="KW-0479">Metal-binding</keyword>
<dbReference type="KEGG" id="fpu:FPSE_00668"/>
<dbReference type="RefSeq" id="XP_009252063.1">
    <property type="nucleotide sequence ID" value="XM_009253788.1"/>
</dbReference>
<dbReference type="InterPro" id="IPR007219">
    <property type="entry name" value="XnlR_reg_dom"/>
</dbReference>
<evidence type="ECO:0000256" key="5">
    <source>
        <dbReference type="ARBA" id="ARBA00022833"/>
    </source>
</evidence>
<dbReference type="GO" id="GO:0005634">
    <property type="term" value="C:nucleus"/>
    <property type="evidence" value="ECO:0007669"/>
    <property type="project" value="UniProtKB-SubCell"/>
</dbReference>
<accession>K3VTC3</accession>
<dbReference type="GO" id="GO:0006351">
    <property type="term" value="P:DNA-templated transcription"/>
    <property type="evidence" value="ECO:0007669"/>
    <property type="project" value="InterPro"/>
</dbReference>
<keyword evidence="9" id="KW-1185">Reference proteome</keyword>
<evidence type="ECO:0000256" key="2">
    <source>
        <dbReference type="ARBA" id="ARBA00022723"/>
    </source>
</evidence>
<comment type="caution">
    <text evidence="8">The sequence shown here is derived from an EMBL/GenBank/DDBJ whole genome shotgun (WGS) entry which is preliminary data.</text>
</comment>
<dbReference type="GO" id="GO:0000978">
    <property type="term" value="F:RNA polymerase II cis-regulatory region sequence-specific DNA binding"/>
    <property type="evidence" value="ECO:0007669"/>
    <property type="project" value="InterPro"/>
</dbReference>
<evidence type="ECO:0000313" key="9">
    <source>
        <dbReference type="Proteomes" id="UP000007978"/>
    </source>
</evidence>
<dbReference type="PANTHER" id="PTHR40626:SF11">
    <property type="entry name" value="ZINC FINGER PROTEIN YPR022C"/>
    <property type="match status" value="1"/>
</dbReference>
<dbReference type="AlphaFoldDB" id="K3VTC3"/>
<gene>
    <name evidence="8" type="ORF">FPSE_00668</name>
</gene>
<evidence type="ECO:0000259" key="7">
    <source>
        <dbReference type="Pfam" id="PF04082"/>
    </source>
</evidence>
<protein>
    <recommendedName>
        <fullName evidence="7">Xylanolytic transcriptional activator regulatory domain-containing protein</fullName>
    </recommendedName>
</protein>
<feature type="domain" description="Xylanolytic transcriptional activator regulatory" evidence="7">
    <location>
        <begin position="47"/>
        <end position="261"/>
    </location>
</feature>
<sequence length="381" mass="43299">MARAELFGHIHDIPQQAIEGLNDFYKTQQRDNFTEAIPHDILHAFVELYFEYFDVQFLFLHPSRLEDPGLPWILLLAVAAVGSHYSEIPGAEEYNLVLSDLLARAVEQTLSNHITQVETATVQSVFLLHVLWMFSNSHRDKVVLKHKRSSLSTVCWDLLSRANKRRHQSQPDIGTEGAWQAWLTTESEIRLVTCVRLLECLGHIFLFMPLAINLRDATKQLPCDERAWKARNALDWKSKLETCVEAQPAVSGQGCRHSRSNGLSAKDPFPCKVALLELYLDERDISHQLLTSKILRSSFTSYFVSKSSTDAQRAFEKLDTRSLNPQLDAIIDDWGRYDIPLYCDSTTDTGTTGNTPFRHWMAGKLGTDAGVEDASHRLFPE</sequence>
<evidence type="ECO:0000256" key="1">
    <source>
        <dbReference type="ARBA" id="ARBA00004123"/>
    </source>
</evidence>
<dbReference type="EMBL" id="AFNW01000014">
    <property type="protein sequence ID" value="EKJ79067.1"/>
    <property type="molecule type" value="Genomic_DNA"/>
</dbReference>
<dbReference type="HOGENOM" id="CLU_725710_0_0_1"/>
<reference evidence="8 9" key="1">
    <citation type="journal article" date="2012" name="PLoS Pathog.">
        <title>Comparative pathogenomics reveals horizontally acquired novel virulence genes in fungi infecting cereal hosts.</title>
        <authorList>
            <person name="Gardiner D.M."/>
            <person name="McDonald M.C."/>
            <person name="Covarelli L."/>
            <person name="Solomon P.S."/>
            <person name="Rusu A.G."/>
            <person name="Marshall M."/>
            <person name="Kazan K."/>
            <person name="Chakraborty S."/>
            <person name="McDonald B.A."/>
            <person name="Manners J.M."/>
        </authorList>
    </citation>
    <scope>NUCLEOTIDE SEQUENCE [LARGE SCALE GENOMIC DNA]</scope>
    <source>
        <strain evidence="8 9">CS3096</strain>
    </source>
</reference>
<dbReference type="GO" id="GO:0000981">
    <property type="term" value="F:DNA-binding transcription factor activity, RNA polymerase II-specific"/>
    <property type="evidence" value="ECO:0007669"/>
    <property type="project" value="InterPro"/>
</dbReference>
<keyword evidence="6" id="KW-0539">Nucleus</keyword>
<keyword evidence="4" id="KW-0863">Zinc-finger</keyword>
<dbReference type="GeneID" id="20359288"/>
<evidence type="ECO:0000256" key="6">
    <source>
        <dbReference type="ARBA" id="ARBA00023242"/>
    </source>
</evidence>
<dbReference type="InterPro" id="IPR051059">
    <property type="entry name" value="VerF-like"/>
</dbReference>
<evidence type="ECO:0000256" key="4">
    <source>
        <dbReference type="ARBA" id="ARBA00022771"/>
    </source>
</evidence>
<dbReference type="GO" id="GO:0008270">
    <property type="term" value="F:zinc ion binding"/>
    <property type="evidence" value="ECO:0007669"/>
    <property type="project" value="UniProtKB-KW"/>
</dbReference>
<dbReference type="OrthoDB" id="10018191at2759"/>
<dbReference type="GO" id="GO:0000785">
    <property type="term" value="C:chromatin"/>
    <property type="evidence" value="ECO:0007669"/>
    <property type="project" value="TreeGrafter"/>
</dbReference>
<evidence type="ECO:0000256" key="3">
    <source>
        <dbReference type="ARBA" id="ARBA00022737"/>
    </source>
</evidence>
<dbReference type="PANTHER" id="PTHR40626">
    <property type="entry name" value="MIP31509P"/>
    <property type="match status" value="1"/>
</dbReference>